<dbReference type="EMBL" id="JAAMPC010000015">
    <property type="protein sequence ID" value="KAG2256072.1"/>
    <property type="molecule type" value="Genomic_DNA"/>
</dbReference>
<accession>A0A8X7PS10</accession>
<keyword evidence="1" id="KW-0175">Coiled coil</keyword>
<comment type="caution">
    <text evidence="3">The sequence shown here is derived from an EMBL/GenBank/DDBJ whole genome shotgun (WGS) entry which is preliminary data.</text>
</comment>
<name>A0A8X7PS10_BRACI</name>
<reference evidence="3 4" key="1">
    <citation type="submission" date="2020-02" db="EMBL/GenBank/DDBJ databases">
        <authorList>
            <person name="Ma Q."/>
            <person name="Huang Y."/>
            <person name="Song X."/>
            <person name="Pei D."/>
        </authorList>
    </citation>
    <scope>NUCLEOTIDE SEQUENCE [LARGE SCALE GENOMIC DNA]</scope>
    <source>
        <strain evidence="3">Sxm20200214</strain>
        <tissue evidence="3">Leaf</tissue>
    </source>
</reference>
<organism evidence="3 4">
    <name type="scientific">Brassica carinata</name>
    <name type="common">Ethiopian mustard</name>
    <name type="synonym">Abyssinian cabbage</name>
    <dbReference type="NCBI Taxonomy" id="52824"/>
    <lineage>
        <taxon>Eukaryota</taxon>
        <taxon>Viridiplantae</taxon>
        <taxon>Streptophyta</taxon>
        <taxon>Embryophyta</taxon>
        <taxon>Tracheophyta</taxon>
        <taxon>Spermatophyta</taxon>
        <taxon>Magnoliopsida</taxon>
        <taxon>eudicotyledons</taxon>
        <taxon>Gunneridae</taxon>
        <taxon>Pentapetalae</taxon>
        <taxon>rosids</taxon>
        <taxon>malvids</taxon>
        <taxon>Brassicales</taxon>
        <taxon>Brassicaceae</taxon>
        <taxon>Brassiceae</taxon>
        <taxon>Brassica</taxon>
    </lineage>
</organism>
<proteinExistence type="predicted"/>
<gene>
    <name evidence="3" type="ORF">Bca52824_075366</name>
</gene>
<feature type="coiled-coil region" evidence="1">
    <location>
        <begin position="371"/>
        <end position="402"/>
    </location>
</feature>
<evidence type="ECO:0000256" key="1">
    <source>
        <dbReference type="SAM" id="Coils"/>
    </source>
</evidence>
<evidence type="ECO:0000256" key="2">
    <source>
        <dbReference type="SAM" id="MobiDB-lite"/>
    </source>
</evidence>
<feature type="compositionally biased region" description="Low complexity" evidence="2">
    <location>
        <begin position="244"/>
        <end position="253"/>
    </location>
</feature>
<dbReference type="AlphaFoldDB" id="A0A8X7PS10"/>
<protein>
    <submittedName>
        <fullName evidence="3">Uncharacterized protein</fullName>
    </submittedName>
</protein>
<dbReference type="OrthoDB" id="10351007at2759"/>
<keyword evidence="4" id="KW-1185">Reference proteome</keyword>
<feature type="region of interest" description="Disordered" evidence="2">
    <location>
        <begin position="229"/>
        <end position="259"/>
    </location>
</feature>
<evidence type="ECO:0000313" key="3">
    <source>
        <dbReference type="EMBL" id="KAG2256072.1"/>
    </source>
</evidence>
<dbReference type="Proteomes" id="UP000886595">
    <property type="component" value="Unassembled WGS sequence"/>
</dbReference>
<evidence type="ECO:0000313" key="4">
    <source>
        <dbReference type="Proteomes" id="UP000886595"/>
    </source>
</evidence>
<sequence length="434" mass="48487">MASEKFGPHLPTIIEEKHIKNLYELWGIDYAVEIEAPEDGKTPGCCGAYTSHFQDGDLSFPLPRFLIEALAELGMAFAQMAPNFWCYFLASWIRAREEGFKFGLEEFKQLFSIKRNSGFPGTMILSPRPGRSIIDGIPNRDDRWREKFFVFKINPASLGDFDFEWIPREWCDVIELFGPAPMNPELRGLIATLRRGSPRWLSFTKEALPDRPGESSEVGPVSIAVPVGGARRAPDSSVGSAEINSVSSNSPSSGLPPPLRAFGEGTSQVDPSACLPDAQETSSWRFSYDNERDAYVRMAVANAKCLADFPSKEEVGGHLLTIQQLRGELEDFRKVAIQNDLDLMKEKHRRKIEGREATALKERSLARRSLAREYDAVLAVVKEKLQKKKEETTAEIRLDQEISLGLDYGVASVSDPSLSRLELPEISGDLVDQE</sequence>